<protein>
    <submittedName>
        <fullName evidence="1">Uncharacterized protein</fullName>
    </submittedName>
</protein>
<dbReference type="EMBL" id="UINC01018154">
    <property type="protein sequence ID" value="SVA75988.1"/>
    <property type="molecule type" value="Genomic_DNA"/>
</dbReference>
<evidence type="ECO:0000313" key="1">
    <source>
        <dbReference type="EMBL" id="SVA75988.1"/>
    </source>
</evidence>
<gene>
    <name evidence="1" type="ORF">METZ01_LOCUS128842</name>
</gene>
<proteinExistence type="predicted"/>
<accession>A0A381YFX5</accession>
<organism evidence="1">
    <name type="scientific">marine metagenome</name>
    <dbReference type="NCBI Taxonomy" id="408172"/>
    <lineage>
        <taxon>unclassified sequences</taxon>
        <taxon>metagenomes</taxon>
        <taxon>ecological metagenomes</taxon>
    </lineage>
</organism>
<dbReference type="AlphaFoldDB" id="A0A381YFX5"/>
<name>A0A381YFX5_9ZZZZ</name>
<sequence length="38" mass="4355">MDSNQDYHLVSYFVYRSVSKAIASTRATPQLHKTLQVV</sequence>
<reference evidence="1" key="1">
    <citation type="submission" date="2018-05" db="EMBL/GenBank/DDBJ databases">
        <authorList>
            <person name="Lanie J.A."/>
            <person name="Ng W.-L."/>
            <person name="Kazmierczak K.M."/>
            <person name="Andrzejewski T.M."/>
            <person name="Davidsen T.M."/>
            <person name="Wayne K.J."/>
            <person name="Tettelin H."/>
            <person name="Glass J.I."/>
            <person name="Rusch D."/>
            <person name="Podicherti R."/>
            <person name="Tsui H.-C.T."/>
            <person name="Winkler M.E."/>
        </authorList>
    </citation>
    <scope>NUCLEOTIDE SEQUENCE</scope>
</reference>